<proteinExistence type="predicted"/>
<sequence>MWIQMCLLEMFSCSLHATLESIKSISRRRSKDSFWYKCLAPSRLKRVHHGIYGDCNFLRMKDTFKRHCIVKSSLSLTHVCILLHLIEVKMLIFIL</sequence>
<keyword evidence="3" id="KW-1185">Reference proteome</keyword>
<reference evidence="2 3" key="1">
    <citation type="submission" date="2015-04" db="EMBL/GenBank/DDBJ databases">
        <authorList>
            <person name="Syromyatnikov M.Y."/>
            <person name="Popov V.N."/>
        </authorList>
    </citation>
    <scope>NUCLEOTIDE SEQUENCE [LARGE SCALE GENOMIC DNA]</scope>
</reference>
<name>A0A1J1HWZ7_9DIPT</name>
<evidence type="ECO:0000256" key="1">
    <source>
        <dbReference type="SAM" id="SignalP"/>
    </source>
</evidence>
<protein>
    <submittedName>
        <fullName evidence="2">CLUMA_CG006158, isoform A</fullName>
    </submittedName>
</protein>
<evidence type="ECO:0000313" key="3">
    <source>
        <dbReference type="Proteomes" id="UP000183832"/>
    </source>
</evidence>
<accession>A0A1J1HWZ7</accession>
<feature type="chain" id="PRO_5012339732" evidence="1">
    <location>
        <begin position="18"/>
        <end position="95"/>
    </location>
</feature>
<evidence type="ECO:0000313" key="2">
    <source>
        <dbReference type="EMBL" id="CRK92600.1"/>
    </source>
</evidence>
<organism evidence="2 3">
    <name type="scientific">Clunio marinus</name>
    <dbReference type="NCBI Taxonomy" id="568069"/>
    <lineage>
        <taxon>Eukaryota</taxon>
        <taxon>Metazoa</taxon>
        <taxon>Ecdysozoa</taxon>
        <taxon>Arthropoda</taxon>
        <taxon>Hexapoda</taxon>
        <taxon>Insecta</taxon>
        <taxon>Pterygota</taxon>
        <taxon>Neoptera</taxon>
        <taxon>Endopterygota</taxon>
        <taxon>Diptera</taxon>
        <taxon>Nematocera</taxon>
        <taxon>Chironomoidea</taxon>
        <taxon>Chironomidae</taxon>
        <taxon>Clunio</taxon>
    </lineage>
</organism>
<feature type="signal peptide" evidence="1">
    <location>
        <begin position="1"/>
        <end position="17"/>
    </location>
</feature>
<dbReference type="EMBL" id="CVRI01000032">
    <property type="protein sequence ID" value="CRK92600.1"/>
    <property type="molecule type" value="Genomic_DNA"/>
</dbReference>
<dbReference type="Proteomes" id="UP000183832">
    <property type="component" value="Unassembled WGS sequence"/>
</dbReference>
<keyword evidence="1" id="KW-0732">Signal</keyword>
<gene>
    <name evidence="2" type="ORF">CLUMA_CG006158</name>
</gene>
<dbReference type="AlphaFoldDB" id="A0A1J1HWZ7"/>